<protein>
    <submittedName>
        <fullName evidence="2">Uncharacterized protein</fullName>
    </submittedName>
</protein>
<comment type="caution">
    <text evidence="2">The sequence shown here is derived from an EMBL/GenBank/DDBJ whole genome shotgun (WGS) entry which is preliminary data.</text>
</comment>
<keyword evidence="3" id="KW-1185">Reference proteome</keyword>
<dbReference type="EMBL" id="JALJAT010000006">
    <property type="protein sequence ID" value="KAK4468606.1"/>
    <property type="molecule type" value="Genomic_DNA"/>
</dbReference>
<gene>
    <name evidence="2" type="ORF">MN116_007548</name>
</gene>
<reference evidence="2" key="1">
    <citation type="submission" date="2022-04" db="EMBL/GenBank/DDBJ databases">
        <authorList>
            <person name="Xu L."/>
            <person name="Lv Z."/>
        </authorList>
    </citation>
    <scope>NUCLEOTIDE SEQUENCE</scope>
    <source>
        <strain evidence="2">LV_2022a</strain>
    </source>
</reference>
<feature type="non-terminal residue" evidence="2">
    <location>
        <position position="529"/>
    </location>
</feature>
<evidence type="ECO:0000313" key="2">
    <source>
        <dbReference type="EMBL" id="KAK4468606.1"/>
    </source>
</evidence>
<feature type="compositionally biased region" description="Pro residues" evidence="1">
    <location>
        <begin position="296"/>
        <end position="305"/>
    </location>
</feature>
<name>A0AAE1Z6P5_SCHME</name>
<dbReference type="AlphaFoldDB" id="A0AAE1Z6P5"/>
<sequence>IQYFIGHNRSLWFTITPCTNVLNRIEFIKSSAYHSQWNESNVYGLELSKSEIYSMNWSQQKIHIEPFPNEVNPPNFTLINYGYTILGISRSRVHFAQNDYKADSLNIRIYGEIGDAYNIRLSTRQSPIHALDGYPQLDKSSVISVCLVQNTNDTLDITWKRVTGNLMQINYCLVINTIENLYYECTALARLNQLNNSMTTNELLKRPKIFQDTDYLRSTLIDHYVYQCNISLIISQPSINQTIFQIPSSFIEYNTRQYRYTNLHRIKRYYQQSIIKMKSNQINNYYMKTVTTTTPDPLPPPPRPTPSTTTSSSSSSSSRSYNDSNNERLRNDDSYFKRYQRHVSLRNGFEIGVECTLHQVYISLKISINPQNYWIYTLPLMNDPIENRNSVLDYINNNMTNYCEFPLNTLTKQMKYMNKLIYCQTLYGMTSLDLTLPIYHRNDYPRFYLILIYTSNDNDINGVYKQLYVRQLLDACYIISYGCYTNVPIDCHDYYPNYFPSTFDLFMSTSMILTLNASNHIPICMIDEF</sequence>
<feature type="region of interest" description="Disordered" evidence="1">
    <location>
        <begin position="290"/>
        <end position="329"/>
    </location>
</feature>
<evidence type="ECO:0000256" key="1">
    <source>
        <dbReference type="SAM" id="MobiDB-lite"/>
    </source>
</evidence>
<dbReference type="Proteomes" id="UP001292079">
    <property type="component" value="Unassembled WGS sequence"/>
</dbReference>
<proteinExistence type="predicted"/>
<evidence type="ECO:0000313" key="3">
    <source>
        <dbReference type="Proteomes" id="UP001292079"/>
    </source>
</evidence>
<feature type="compositionally biased region" description="Low complexity" evidence="1">
    <location>
        <begin position="306"/>
        <end position="320"/>
    </location>
</feature>
<organism evidence="2 3">
    <name type="scientific">Schistosoma mekongi</name>
    <name type="common">Parasitic worm</name>
    <dbReference type="NCBI Taxonomy" id="38744"/>
    <lineage>
        <taxon>Eukaryota</taxon>
        <taxon>Metazoa</taxon>
        <taxon>Spiralia</taxon>
        <taxon>Lophotrochozoa</taxon>
        <taxon>Platyhelminthes</taxon>
        <taxon>Trematoda</taxon>
        <taxon>Digenea</taxon>
        <taxon>Strigeidida</taxon>
        <taxon>Schistosomatoidea</taxon>
        <taxon>Schistosomatidae</taxon>
        <taxon>Schistosoma</taxon>
    </lineage>
</organism>
<accession>A0AAE1Z6P5</accession>
<reference evidence="2" key="2">
    <citation type="journal article" date="2023" name="Infect Dis Poverty">
        <title>Chromosome-scale genome of the human blood fluke Schistosoma mekongi and its implications for public health.</title>
        <authorList>
            <person name="Zhou M."/>
            <person name="Xu L."/>
            <person name="Xu D."/>
            <person name="Chen W."/>
            <person name="Khan J."/>
            <person name="Hu Y."/>
            <person name="Huang H."/>
            <person name="Wei H."/>
            <person name="Zhang Y."/>
            <person name="Chusongsang P."/>
            <person name="Tanasarnprasert K."/>
            <person name="Hu X."/>
            <person name="Limpanont Y."/>
            <person name="Lv Z."/>
        </authorList>
    </citation>
    <scope>NUCLEOTIDE SEQUENCE</scope>
    <source>
        <strain evidence="2">LV_2022a</strain>
    </source>
</reference>